<dbReference type="AlphaFoldDB" id="A0A6C0NEG7"/>
<keyword evidence="1" id="KW-0614">Plasmid</keyword>
<name>A0A6C0NEG7_ENTCL</name>
<dbReference type="EMBL" id="MN598004">
    <property type="protein sequence ID" value="QHW11326.1"/>
    <property type="molecule type" value="Genomic_DNA"/>
</dbReference>
<organism evidence="1">
    <name type="scientific">Enterobacter cloacae</name>
    <dbReference type="NCBI Taxonomy" id="550"/>
    <lineage>
        <taxon>Bacteria</taxon>
        <taxon>Pseudomonadati</taxon>
        <taxon>Pseudomonadota</taxon>
        <taxon>Gammaproteobacteria</taxon>
        <taxon>Enterobacterales</taxon>
        <taxon>Enterobacteriaceae</taxon>
        <taxon>Enterobacter</taxon>
        <taxon>Enterobacter cloacae complex</taxon>
    </lineage>
</organism>
<geneLocation type="plasmid" evidence="1">
    <name>pNDM-1-EC12</name>
</geneLocation>
<protein>
    <submittedName>
        <fullName evidence="1">Uncharacterized protein</fullName>
    </submittedName>
</protein>
<reference evidence="1" key="1">
    <citation type="submission" date="2019-10" db="EMBL/GenBank/DDBJ databases">
        <title>Characterization of a blaNDM-1-carrying IncHI5 plasmid from Enterobacter cloacae of food animal origin.</title>
        <authorList>
            <person name="Zhu Y."/>
            <person name="Schwarz S."/>
            <person name="Liu W."/>
            <person name="Liu S."/>
            <person name="Zhang W."/>
        </authorList>
    </citation>
    <scope>NUCLEOTIDE SEQUENCE</scope>
    <source>
        <strain evidence="1">EC12</strain>
        <plasmid evidence="1">pNDM-1-EC12</plasmid>
    </source>
</reference>
<accession>A0A6C0NEG7</accession>
<evidence type="ECO:0000313" key="1">
    <source>
        <dbReference type="EMBL" id="QHW11326.1"/>
    </source>
</evidence>
<proteinExistence type="predicted"/>
<sequence>MRRHSKRLSVVKCLYDAKNVNPLLSGISVLHNASKPTMSNHKKVTFREKLLFSVVIPGVVSMQLSHSTTDIVLAKDSMYLKAVSFPRYSGGEVK</sequence>